<evidence type="ECO:0000313" key="3">
    <source>
        <dbReference type="EMBL" id="KAG2435255.1"/>
    </source>
</evidence>
<feature type="transmembrane region" description="Helical" evidence="2">
    <location>
        <begin position="258"/>
        <end position="276"/>
    </location>
</feature>
<proteinExistence type="predicted"/>
<dbReference type="Proteomes" id="UP000650467">
    <property type="component" value="Unassembled WGS sequence"/>
</dbReference>
<dbReference type="AlphaFoldDB" id="A0A835TAC6"/>
<protein>
    <submittedName>
        <fullName evidence="3">Uncharacterized protein</fullName>
    </submittedName>
</protein>
<keyword evidence="2" id="KW-0812">Transmembrane</keyword>
<evidence type="ECO:0000256" key="1">
    <source>
        <dbReference type="SAM" id="MobiDB-lite"/>
    </source>
</evidence>
<gene>
    <name evidence="3" type="ORF">HXX76_007333</name>
</gene>
<feature type="compositionally biased region" description="Low complexity" evidence="1">
    <location>
        <begin position="45"/>
        <end position="75"/>
    </location>
</feature>
<accession>A0A835TAC6</accession>
<feature type="region of interest" description="Disordered" evidence="1">
    <location>
        <begin position="1"/>
        <end position="75"/>
    </location>
</feature>
<name>A0A835TAC6_CHLIN</name>
<organism evidence="3 4">
    <name type="scientific">Chlamydomonas incerta</name>
    <dbReference type="NCBI Taxonomy" id="51695"/>
    <lineage>
        <taxon>Eukaryota</taxon>
        <taxon>Viridiplantae</taxon>
        <taxon>Chlorophyta</taxon>
        <taxon>core chlorophytes</taxon>
        <taxon>Chlorophyceae</taxon>
        <taxon>CS clade</taxon>
        <taxon>Chlamydomonadales</taxon>
        <taxon>Chlamydomonadaceae</taxon>
        <taxon>Chlamydomonas</taxon>
    </lineage>
</organism>
<keyword evidence="4" id="KW-1185">Reference proteome</keyword>
<keyword evidence="2" id="KW-1133">Transmembrane helix</keyword>
<dbReference type="EMBL" id="JAEHOC010000015">
    <property type="protein sequence ID" value="KAG2435255.1"/>
    <property type="molecule type" value="Genomic_DNA"/>
</dbReference>
<dbReference type="OrthoDB" id="547355at2759"/>
<keyword evidence="2" id="KW-0472">Membrane</keyword>
<evidence type="ECO:0000313" key="4">
    <source>
        <dbReference type="Proteomes" id="UP000650467"/>
    </source>
</evidence>
<feature type="transmembrane region" description="Helical" evidence="2">
    <location>
        <begin position="202"/>
        <end position="223"/>
    </location>
</feature>
<feature type="compositionally biased region" description="Basic and acidic residues" evidence="1">
    <location>
        <begin position="1"/>
        <end position="10"/>
    </location>
</feature>
<comment type="caution">
    <text evidence="3">The sequence shown here is derived from an EMBL/GenBank/DDBJ whole genome shotgun (WGS) entry which is preliminary data.</text>
</comment>
<reference evidence="3" key="1">
    <citation type="journal article" date="2020" name="bioRxiv">
        <title>Comparative genomics of Chlamydomonas.</title>
        <authorList>
            <person name="Craig R.J."/>
            <person name="Hasan A.R."/>
            <person name="Ness R.W."/>
            <person name="Keightley P.D."/>
        </authorList>
    </citation>
    <scope>NUCLEOTIDE SEQUENCE</scope>
    <source>
        <strain evidence="3">SAG 7.73</strain>
    </source>
</reference>
<evidence type="ECO:0000256" key="2">
    <source>
        <dbReference type="SAM" id="Phobius"/>
    </source>
</evidence>
<sequence length="563" mass="57644">MQQRPDDKAAGRPPASAADRFSEITPLLSPTAADQPPPSDYLQRAAGAGLAAAPAGPGFGARPTGAPYTSSAPGPGAPEAAGYWARMKAKAQVQMAELGAAAAAQRGEAWRTAAGNVQAVREAAQEVVAERRSWQERSRRLWALLRALDSGPLAKWAARAMVCAWYINQVAEAVEVWAHLRNAPMRRRWADDPEPKRPTFPFLMVALLLPCALLCAAGVAVPLSGGALLARSVWEDAALSGRQLLAVLTRGSRPTELLAKRLAIVGAALLVLAHSVKDRARLRTYAGVLLPDEPPPEERSPPSRRKSAALLAGRLLLACLLLFAGWSQVSRVLARGGSLWQATSSTPRQAAAEALDRAVEAAAAAQAGAAAEAAQAGAPAKAAEQMAKLAEAAAGAAATAGLVAGGAAAAGAGLAGAGLGAAAAVGGLAAGAAGSGAAAAAMAAGAADAAALGGGRGAAVRHHYGVPDSHDNNWQLLELALCLPLALGWQTALTCRALAGVLLLEAGTCWPWWAWYWPSWHAAAHARLHFFTNVAVAGGLVLLQCLGAGRFTVDRLVAGRKNQ</sequence>